<dbReference type="GO" id="GO:0000785">
    <property type="term" value="C:chromatin"/>
    <property type="evidence" value="ECO:0007669"/>
    <property type="project" value="EnsemblFungi"/>
</dbReference>
<dbReference type="CDD" id="cd00038">
    <property type="entry name" value="CAP_ED"/>
    <property type="match status" value="2"/>
</dbReference>
<gene>
    <name evidence="12" type="ORF">AO440_002562</name>
</gene>
<dbReference type="VEuPathDB" id="FungiDB:B1J91_I05236g"/>
<dbReference type="GO" id="GO:0016301">
    <property type="term" value="F:kinase activity"/>
    <property type="evidence" value="ECO:0007669"/>
    <property type="project" value="UniProtKB-KW"/>
</dbReference>
<keyword evidence="7 8" id="KW-0114">cAMP</keyword>
<feature type="domain" description="Cyclic nucleotide-binding" evidence="11">
    <location>
        <begin position="288"/>
        <end position="395"/>
    </location>
</feature>
<dbReference type="PRINTS" id="PR00103">
    <property type="entry name" value="CAMPKINASE"/>
</dbReference>
<dbReference type="GO" id="GO:0006995">
    <property type="term" value="P:cellular response to nitrogen starvation"/>
    <property type="evidence" value="ECO:0007669"/>
    <property type="project" value="EnsemblFungi"/>
</dbReference>
<feature type="binding site" evidence="9">
    <location>
        <position position="244"/>
    </location>
    <ligand>
        <name>3',5'-cyclic AMP</name>
        <dbReference type="ChEBI" id="CHEBI:58165"/>
        <label>1</label>
    </ligand>
</feature>
<feature type="binding site" evidence="9">
    <location>
        <position position="363"/>
    </location>
    <ligand>
        <name>3',5'-cyclic AMP</name>
        <dbReference type="ChEBI" id="CHEBI:58165"/>
        <label>2</label>
    </ligand>
</feature>
<dbReference type="SMART" id="SM00100">
    <property type="entry name" value="cNMP"/>
    <property type="match status" value="2"/>
</dbReference>
<organism evidence="12 13">
    <name type="scientific">Candida glabrata</name>
    <name type="common">Yeast</name>
    <name type="synonym">Torulopsis glabrata</name>
    <dbReference type="NCBI Taxonomy" id="5478"/>
    <lineage>
        <taxon>Eukaryota</taxon>
        <taxon>Fungi</taxon>
        <taxon>Dikarya</taxon>
        <taxon>Ascomycota</taxon>
        <taxon>Saccharomycotina</taxon>
        <taxon>Saccharomycetes</taxon>
        <taxon>Saccharomycetales</taxon>
        <taxon>Saccharomycetaceae</taxon>
        <taxon>Nakaseomyces</taxon>
    </lineage>
</organism>
<keyword evidence="4 8" id="KW-0116">cAMP-binding</keyword>
<dbReference type="GO" id="GO:0030552">
    <property type="term" value="F:cAMP binding"/>
    <property type="evidence" value="ECO:0007669"/>
    <property type="project" value="UniProtKB-KW"/>
</dbReference>
<dbReference type="InterPro" id="IPR050503">
    <property type="entry name" value="cAMP-dep_PK_reg_su-like"/>
</dbReference>
<dbReference type="CDD" id="cd12098">
    <property type="entry name" value="DD_R_ScPKA-like"/>
    <property type="match status" value="1"/>
</dbReference>
<dbReference type="GO" id="GO:0005886">
    <property type="term" value="C:plasma membrane"/>
    <property type="evidence" value="ECO:0007669"/>
    <property type="project" value="EnsemblFungi"/>
</dbReference>
<reference evidence="12 13" key="1">
    <citation type="submission" date="2015-10" db="EMBL/GenBank/DDBJ databases">
        <title>Draft genomes sequences of Candida glabrata isolates 1A, 1B, 2A, 2B, 3A and 3B.</title>
        <authorList>
            <person name="Haavelsrud O.E."/>
            <person name="Gaustad P."/>
        </authorList>
    </citation>
    <scope>NUCLEOTIDE SEQUENCE [LARGE SCALE GENOMIC DNA]</scope>
    <source>
        <strain evidence="12">910700640</strain>
    </source>
</reference>
<dbReference type="InterPro" id="IPR014710">
    <property type="entry name" value="RmlC-like_jellyroll"/>
</dbReference>
<dbReference type="PROSITE" id="PS50042">
    <property type="entry name" value="CNMP_BINDING_3"/>
    <property type="match status" value="2"/>
</dbReference>
<dbReference type="InterPro" id="IPR018490">
    <property type="entry name" value="cNMP-bd_dom_sf"/>
</dbReference>
<dbReference type="GO" id="GO:0097271">
    <property type="term" value="P:protein localization to bud neck"/>
    <property type="evidence" value="ECO:0007669"/>
    <property type="project" value="EnsemblFungi"/>
</dbReference>
<evidence type="ECO:0000313" key="12">
    <source>
        <dbReference type="EMBL" id="KTB05645.1"/>
    </source>
</evidence>
<dbReference type="InterPro" id="IPR012198">
    <property type="entry name" value="cAMP_dep_PK_reg_su"/>
</dbReference>
<dbReference type="GO" id="GO:0005829">
    <property type="term" value="C:cytosol"/>
    <property type="evidence" value="ECO:0007669"/>
    <property type="project" value="TreeGrafter"/>
</dbReference>
<dbReference type="Gene3D" id="2.60.120.10">
    <property type="entry name" value="Jelly Rolls"/>
    <property type="match status" value="2"/>
</dbReference>
<dbReference type="PANTHER" id="PTHR11635">
    <property type="entry name" value="CAMP-DEPENDENT PROTEIN KINASE REGULATORY CHAIN"/>
    <property type="match status" value="1"/>
</dbReference>
<feature type="binding site" evidence="9">
    <location>
        <position position="235"/>
    </location>
    <ligand>
        <name>3',5'-cyclic AMP</name>
        <dbReference type="ChEBI" id="CHEBI:58165"/>
        <label>1</label>
    </ligand>
</feature>
<evidence type="ECO:0000256" key="9">
    <source>
        <dbReference type="PIRSR" id="PIRSR000548-1"/>
    </source>
</evidence>
<protein>
    <recommendedName>
        <fullName evidence="2 8">cAMP-dependent protein kinase regulatory subunit</fullName>
    </recommendedName>
</protein>
<dbReference type="VEuPathDB" id="FungiDB:GWK60_I00671"/>
<dbReference type="GO" id="GO:0042149">
    <property type="term" value="P:cellular response to glucose starvation"/>
    <property type="evidence" value="ECO:0007669"/>
    <property type="project" value="EnsemblFungi"/>
</dbReference>
<feature type="compositionally biased region" description="Low complexity" evidence="10">
    <location>
        <begin position="88"/>
        <end position="98"/>
    </location>
</feature>
<dbReference type="SUPFAM" id="SSF51206">
    <property type="entry name" value="cAMP-binding domain-like"/>
    <property type="match status" value="2"/>
</dbReference>
<evidence type="ECO:0000259" key="11">
    <source>
        <dbReference type="PROSITE" id="PS50042"/>
    </source>
</evidence>
<proteinExistence type="inferred from homology"/>
<dbReference type="GO" id="GO:0046580">
    <property type="term" value="P:negative regulation of Ras protein signal transduction"/>
    <property type="evidence" value="ECO:0007669"/>
    <property type="project" value="EnsemblFungi"/>
</dbReference>
<dbReference type="Pfam" id="PF02197">
    <property type="entry name" value="RIIa"/>
    <property type="match status" value="1"/>
</dbReference>
<dbReference type="Proteomes" id="UP000054886">
    <property type="component" value="Unassembled WGS sequence"/>
</dbReference>
<accession>A0A0W0D206</accession>
<dbReference type="VEuPathDB" id="FungiDB:GVI51_I05005"/>
<evidence type="ECO:0000256" key="7">
    <source>
        <dbReference type="ARBA" id="ARBA00023149"/>
    </source>
</evidence>
<evidence type="ECO:0000256" key="3">
    <source>
        <dbReference type="ARBA" id="ARBA00022553"/>
    </source>
</evidence>
<dbReference type="GO" id="GO:0004862">
    <property type="term" value="F:cAMP-dependent protein kinase inhibitor activity"/>
    <property type="evidence" value="ECO:0007669"/>
    <property type="project" value="EnsemblFungi"/>
</dbReference>
<dbReference type="GO" id="GO:0010603">
    <property type="term" value="P:regulation of cytoplasmic mRNA processing body assembly"/>
    <property type="evidence" value="ECO:0007669"/>
    <property type="project" value="EnsemblFungi"/>
</dbReference>
<keyword evidence="3" id="KW-0597">Phosphoprotein</keyword>
<dbReference type="SMART" id="SM00394">
    <property type="entry name" value="RIIa"/>
    <property type="match status" value="1"/>
</dbReference>
<keyword evidence="12" id="KW-0808">Transferase</keyword>
<dbReference type="OrthoDB" id="417078at2759"/>
<evidence type="ECO:0000256" key="1">
    <source>
        <dbReference type="ARBA" id="ARBA00005753"/>
    </source>
</evidence>
<dbReference type="AlphaFoldDB" id="A0A0W0D206"/>
<dbReference type="GO" id="GO:0034236">
    <property type="term" value="F:protein kinase A catalytic subunit binding"/>
    <property type="evidence" value="ECO:0007669"/>
    <property type="project" value="TreeGrafter"/>
</dbReference>
<comment type="subunit">
    <text evidence="8">Tetramer, composed of 2 regulatory (R) and 2 catalytic (C) subunits. In the presence of cAMP it dissociates into 2 active monomeric C subunits and an R dimer.</text>
</comment>
<feature type="binding site" evidence="9">
    <location>
        <position position="354"/>
    </location>
    <ligand>
        <name>3',5'-cyclic AMP</name>
        <dbReference type="ChEBI" id="CHEBI:58165"/>
        <label>2</label>
    </ligand>
</feature>
<dbReference type="GO" id="GO:0007189">
    <property type="term" value="P:adenylate cyclase-activating G protein-coupled receptor signaling pathway"/>
    <property type="evidence" value="ECO:0007669"/>
    <property type="project" value="EnsemblFungi"/>
</dbReference>
<feature type="region of interest" description="Disordered" evidence="10">
    <location>
        <begin position="43"/>
        <end position="125"/>
    </location>
</feature>
<keyword evidence="6 8" id="KW-0547">Nucleotide-binding</keyword>
<evidence type="ECO:0000256" key="5">
    <source>
        <dbReference type="ARBA" id="ARBA00022737"/>
    </source>
</evidence>
<evidence type="ECO:0000256" key="8">
    <source>
        <dbReference type="PIRNR" id="PIRNR000548"/>
    </source>
</evidence>
<dbReference type="GO" id="GO:0045944">
    <property type="term" value="P:positive regulation of transcription by RNA polymerase II"/>
    <property type="evidence" value="ECO:0007669"/>
    <property type="project" value="EnsemblFungi"/>
</dbReference>
<dbReference type="InterPro" id="IPR000595">
    <property type="entry name" value="cNMP-bd_dom"/>
</dbReference>
<comment type="caution">
    <text evidence="12">The sequence shown here is derived from an EMBL/GenBank/DDBJ whole genome shotgun (WGS) entry which is preliminary data.</text>
</comment>
<dbReference type="VEuPathDB" id="FungiDB:CAGL0I05236g"/>
<dbReference type="PANTHER" id="PTHR11635:SF152">
    <property type="entry name" value="CAMP-DEPENDENT PROTEIN KINASE TYPE I REGULATORY SUBUNIT-RELATED"/>
    <property type="match status" value="1"/>
</dbReference>
<dbReference type="Pfam" id="PF00027">
    <property type="entry name" value="cNMP_binding"/>
    <property type="match status" value="2"/>
</dbReference>
<dbReference type="VEuPathDB" id="FungiDB:GW608_I00671"/>
<keyword evidence="12" id="KW-0418">Kinase</keyword>
<evidence type="ECO:0000256" key="2">
    <source>
        <dbReference type="ARBA" id="ARBA00020355"/>
    </source>
</evidence>
<dbReference type="GO" id="GO:0046827">
    <property type="term" value="P:positive regulation of protein export from nucleus"/>
    <property type="evidence" value="ECO:0007669"/>
    <property type="project" value="EnsemblFungi"/>
</dbReference>
<feature type="compositionally biased region" description="Polar residues" evidence="10">
    <location>
        <begin position="99"/>
        <end position="109"/>
    </location>
</feature>
<dbReference type="GO" id="GO:0042802">
    <property type="term" value="F:identical protein binding"/>
    <property type="evidence" value="ECO:0007669"/>
    <property type="project" value="EnsemblFungi"/>
</dbReference>
<dbReference type="FunFam" id="2.60.120.10:FF:000039">
    <property type="entry name" value="cAMP-dependent protein kinase regulatory subunit"/>
    <property type="match status" value="1"/>
</dbReference>
<dbReference type="InterPro" id="IPR018488">
    <property type="entry name" value="cNMP-bd_CS"/>
</dbReference>
<dbReference type="PROSITE" id="PS00888">
    <property type="entry name" value="CNMP_BINDING_1"/>
    <property type="match status" value="2"/>
</dbReference>
<dbReference type="PIRSF" id="PIRSF000548">
    <property type="entry name" value="PK_regulatory"/>
    <property type="match status" value="1"/>
</dbReference>
<evidence type="ECO:0000256" key="4">
    <source>
        <dbReference type="ARBA" id="ARBA00022566"/>
    </source>
</evidence>
<feature type="domain" description="Cyclic nucleotide-binding" evidence="11">
    <location>
        <begin position="170"/>
        <end position="285"/>
    </location>
</feature>
<dbReference type="EMBL" id="LLZZ01000112">
    <property type="protein sequence ID" value="KTB05645.1"/>
    <property type="molecule type" value="Genomic_DNA"/>
</dbReference>
<evidence type="ECO:0000256" key="10">
    <source>
        <dbReference type="SAM" id="MobiDB-lite"/>
    </source>
</evidence>
<keyword evidence="5" id="KW-0677">Repeat</keyword>
<dbReference type="GO" id="GO:0005952">
    <property type="term" value="C:cAMP-dependent protein kinase complex"/>
    <property type="evidence" value="ECO:0007669"/>
    <property type="project" value="EnsemblFungi"/>
</dbReference>
<dbReference type="GO" id="GO:0005634">
    <property type="term" value="C:nucleus"/>
    <property type="evidence" value="ECO:0007669"/>
    <property type="project" value="EnsemblFungi"/>
</dbReference>
<dbReference type="PROSITE" id="PS00889">
    <property type="entry name" value="CNMP_BINDING_2"/>
    <property type="match status" value="2"/>
</dbReference>
<evidence type="ECO:0000313" key="13">
    <source>
        <dbReference type="Proteomes" id="UP000054886"/>
    </source>
</evidence>
<name>A0A0W0D206_CANGB</name>
<comment type="similarity">
    <text evidence="1 8">Belongs to the cAMP-dependent kinase regulatory chain family.</text>
</comment>
<evidence type="ECO:0000256" key="6">
    <source>
        <dbReference type="ARBA" id="ARBA00022741"/>
    </source>
</evidence>
<dbReference type="SMR" id="A0A0W0D206"/>
<sequence length="404" mass="44992">MVSEECRSGLAAFQTAVNENSPDDFFQYGANYFNKKLEEQRKLSRRSVVSGFKSPFASSDPHAKESDNGLFKNSFGSGPFGGNDDPKSNSNSNDSGNGMRSQGQGPTDRNSPEALGNAPIPNNFNALRRTSVSGETLQPDHFDDWQPEHYKEKSEEQLKRLEKSIGKNFLFNKLDSDSKKLVINCLEEKRVSKGTEIIKQGDEGDYFYVVETGTVEFFVNNEKVNTSGAGSSFGELALMYNSPRAATVVAQTDCTLWALDRLTFRKILLGSSFKKRLMYDDLLKNMEVLKSLSTYDRAKLADALDTKIYNAGDVIIREGDRGENFYLIEYGACDVTKEKEGLVTQLKDHDYFGEVALLNDLPRQATVTATKRTKVATLGKSGFQRLLGPAVEVLKLNDPTRKHD</sequence>
<dbReference type="FunFam" id="2.60.120.10:FF:000118">
    <property type="entry name" value="cAMP-dependent protein kinase regulatory subunit"/>
    <property type="match status" value="1"/>
</dbReference>
<dbReference type="InterPro" id="IPR003117">
    <property type="entry name" value="cAMP_dep_PK_reg_su_I/II_a/b"/>
</dbReference>